<evidence type="ECO:0000259" key="4">
    <source>
        <dbReference type="Pfam" id="PF01261"/>
    </source>
</evidence>
<accession>A0AAU8A876</accession>
<dbReference type="Pfam" id="PF01261">
    <property type="entry name" value="AP_endonuc_2"/>
    <property type="match status" value="1"/>
</dbReference>
<evidence type="ECO:0000256" key="3">
    <source>
        <dbReference type="ARBA" id="ARBA00023235"/>
    </source>
</evidence>
<sequence length="406" mass="45888">MSERFKRLADSLAEKGVDVNAVLTRLKAQVIELPSWAVGNSGTRYGTFREEGSARTIWDKIDDCAEIQRVLGITPVMASHVAWDVTEDGQYAPVRKYAEEKGLKIGTVHPDVFSRQEYIFGSICSPKPEVREFTKQHFLDCVRVAREMGSKVIGMWVADGTNYPGQDSLRERKHRLYEGLKVLYDAMDEDMKLVIEYKPFEPFFYTTDIADWGMSMLMCNKLGERAKVLVDLGHHLPGVNIEQIISTLLDENMLGGFHMNNRRYADDDLITGTVNPMDLFLIYKEIIDAEQDGVKTDITYMLDQSHNIEPSIEGIIYSVMNAQTAYARALIIDRTALKEAQEAYDVVGANKIVMDAFNTDVQPLIEEARIELGLSDTDPLRNYRQGGHAERIRKERGFDGINTLGG</sequence>
<keyword evidence="2" id="KW-0464">Manganese</keyword>
<dbReference type="SUPFAM" id="SSF51658">
    <property type="entry name" value="Xylose isomerase-like"/>
    <property type="match status" value="1"/>
</dbReference>
<dbReference type="GO" id="GO:0008740">
    <property type="term" value="F:L-rhamnose isomerase activity"/>
    <property type="evidence" value="ECO:0007669"/>
    <property type="project" value="UniProtKB-EC"/>
</dbReference>
<dbReference type="EMBL" id="CP117826">
    <property type="protein sequence ID" value="XCC62043.1"/>
    <property type="molecule type" value="Genomic_DNA"/>
</dbReference>
<dbReference type="AlphaFoldDB" id="A0AAU8A876"/>
<gene>
    <name evidence="5" type="ORF">PUP29_11000</name>
</gene>
<proteinExistence type="predicted"/>
<organism evidence="5">
    <name type="scientific">Christensenella massiliensis</name>
    <dbReference type="NCBI Taxonomy" id="1805714"/>
    <lineage>
        <taxon>Bacteria</taxon>
        <taxon>Bacillati</taxon>
        <taxon>Bacillota</taxon>
        <taxon>Clostridia</taxon>
        <taxon>Christensenellales</taxon>
        <taxon>Christensenellaceae</taxon>
        <taxon>Christensenella</taxon>
    </lineage>
</organism>
<keyword evidence="3 5" id="KW-0413">Isomerase</keyword>
<dbReference type="RefSeq" id="WP_079545788.1">
    <property type="nucleotide sequence ID" value="NZ_CP117826.1"/>
</dbReference>
<reference evidence="5" key="1">
    <citation type="submission" date="2023-02" db="EMBL/GenBank/DDBJ databases">
        <title>Gut commensal Christensenella minuta modulates host metabolism via a new class of secondary bile acids.</title>
        <authorList>
            <person name="Liu C."/>
        </authorList>
    </citation>
    <scope>NUCLEOTIDE SEQUENCE</scope>
    <source>
        <strain evidence="5">CA70</strain>
    </source>
</reference>
<keyword evidence="1" id="KW-0479">Metal-binding</keyword>
<dbReference type="EC" id="5.3.1.14" evidence="5"/>
<dbReference type="InterPro" id="IPR050337">
    <property type="entry name" value="L-rhamnose_isomerase"/>
</dbReference>
<dbReference type="InterPro" id="IPR036237">
    <property type="entry name" value="Xyl_isomerase-like_sf"/>
</dbReference>
<feature type="domain" description="Xylose isomerase-like TIM barrel" evidence="4">
    <location>
        <begin position="88"/>
        <end position="266"/>
    </location>
</feature>
<dbReference type="Gene3D" id="3.20.20.150">
    <property type="entry name" value="Divalent-metal-dependent TIM barrel enzymes"/>
    <property type="match status" value="1"/>
</dbReference>
<evidence type="ECO:0000256" key="1">
    <source>
        <dbReference type="ARBA" id="ARBA00022723"/>
    </source>
</evidence>
<evidence type="ECO:0000256" key="2">
    <source>
        <dbReference type="ARBA" id="ARBA00023211"/>
    </source>
</evidence>
<dbReference type="PANTHER" id="PTHR30268">
    <property type="entry name" value="L-RHAMNOSE ISOMERASE"/>
    <property type="match status" value="1"/>
</dbReference>
<dbReference type="PANTHER" id="PTHR30268:SF0">
    <property type="entry name" value="L-RHAMNOSE ISOMERASE"/>
    <property type="match status" value="1"/>
</dbReference>
<dbReference type="InterPro" id="IPR013022">
    <property type="entry name" value="Xyl_isomerase-like_TIM-brl"/>
</dbReference>
<name>A0AAU8A876_9FIRM</name>
<evidence type="ECO:0000313" key="5">
    <source>
        <dbReference type="EMBL" id="XCC62043.1"/>
    </source>
</evidence>
<protein>
    <submittedName>
        <fullName evidence="5">L-rhamnose isomerase</fullName>
        <ecNumber evidence="5">5.3.1.14</ecNumber>
    </submittedName>
</protein>
<dbReference type="GO" id="GO:0019301">
    <property type="term" value="P:rhamnose catabolic process"/>
    <property type="evidence" value="ECO:0007669"/>
    <property type="project" value="TreeGrafter"/>
</dbReference>
<dbReference type="GO" id="GO:0046872">
    <property type="term" value="F:metal ion binding"/>
    <property type="evidence" value="ECO:0007669"/>
    <property type="project" value="UniProtKB-KW"/>
</dbReference>
<dbReference type="GO" id="GO:0019324">
    <property type="term" value="P:L-lyxose metabolic process"/>
    <property type="evidence" value="ECO:0007669"/>
    <property type="project" value="TreeGrafter"/>
</dbReference>